<dbReference type="InterPro" id="IPR035906">
    <property type="entry name" value="MetI-like_sf"/>
</dbReference>
<keyword evidence="2 7" id="KW-0813">Transport</keyword>
<dbReference type="AlphaFoldDB" id="A0A0D6JU15"/>
<dbReference type="GO" id="GO:0005886">
    <property type="term" value="C:plasma membrane"/>
    <property type="evidence" value="ECO:0007669"/>
    <property type="project" value="UniProtKB-SubCell"/>
</dbReference>
<dbReference type="Pfam" id="PF00528">
    <property type="entry name" value="BPD_transp_1"/>
    <property type="match status" value="1"/>
</dbReference>
<dbReference type="GO" id="GO:0055085">
    <property type="term" value="P:transmembrane transport"/>
    <property type="evidence" value="ECO:0007669"/>
    <property type="project" value="InterPro"/>
</dbReference>
<evidence type="ECO:0000256" key="7">
    <source>
        <dbReference type="RuleBase" id="RU363032"/>
    </source>
</evidence>
<dbReference type="CDD" id="cd06261">
    <property type="entry name" value="TM_PBP2"/>
    <property type="match status" value="1"/>
</dbReference>
<keyword evidence="5 7" id="KW-1133">Transmembrane helix</keyword>
<comment type="subcellular location">
    <subcellularLocation>
        <location evidence="1 7">Cell membrane</location>
        <topology evidence="1 7">Multi-pass membrane protein</topology>
    </subcellularLocation>
</comment>
<evidence type="ECO:0000313" key="10">
    <source>
        <dbReference type="Proteomes" id="UP000198902"/>
    </source>
</evidence>
<feature type="transmembrane region" description="Helical" evidence="7">
    <location>
        <begin position="270"/>
        <end position="298"/>
    </location>
</feature>
<feature type="transmembrane region" description="Helical" evidence="7">
    <location>
        <begin position="120"/>
        <end position="140"/>
    </location>
</feature>
<feature type="transmembrane region" description="Helical" evidence="7">
    <location>
        <begin position="24"/>
        <end position="44"/>
    </location>
</feature>
<evidence type="ECO:0000256" key="3">
    <source>
        <dbReference type="ARBA" id="ARBA00022475"/>
    </source>
</evidence>
<feature type="transmembrane region" description="Helical" evidence="7">
    <location>
        <begin position="87"/>
        <end position="108"/>
    </location>
</feature>
<evidence type="ECO:0000259" key="8">
    <source>
        <dbReference type="PROSITE" id="PS50928"/>
    </source>
</evidence>
<protein>
    <submittedName>
        <fullName evidence="9">Inner membrane ABC transporter permease protein YcjO</fullName>
    </submittedName>
</protein>
<evidence type="ECO:0000256" key="5">
    <source>
        <dbReference type="ARBA" id="ARBA00022989"/>
    </source>
</evidence>
<dbReference type="OrthoDB" id="45815at2157"/>
<reference evidence="10" key="1">
    <citation type="submission" date="2015-03" db="EMBL/GenBank/DDBJ databases">
        <authorList>
            <person name="Urmite Genomes"/>
        </authorList>
    </citation>
    <scope>NUCLEOTIDE SEQUENCE [LARGE SCALE GENOMIC DNA]</scope>
    <source>
        <strain evidence="10">Arc-Hr</strain>
    </source>
</reference>
<evidence type="ECO:0000313" key="9">
    <source>
        <dbReference type="EMBL" id="CQR51939.1"/>
    </source>
</evidence>
<feature type="transmembrane region" description="Helical" evidence="7">
    <location>
        <begin position="172"/>
        <end position="192"/>
    </location>
</feature>
<dbReference type="Gene3D" id="1.10.3720.10">
    <property type="entry name" value="MetI-like"/>
    <property type="match status" value="1"/>
</dbReference>
<evidence type="ECO:0000256" key="4">
    <source>
        <dbReference type="ARBA" id="ARBA00022692"/>
    </source>
</evidence>
<dbReference type="RefSeq" id="WP_042665828.1">
    <property type="nucleotide sequence ID" value="NZ_CABLRR010000003.1"/>
</dbReference>
<comment type="similarity">
    <text evidence="7">Belongs to the binding-protein-dependent transport system permease family.</text>
</comment>
<keyword evidence="4 7" id="KW-0812">Transmembrane</keyword>
<dbReference type="PANTHER" id="PTHR43005">
    <property type="entry name" value="BLR7065 PROTEIN"/>
    <property type="match status" value="1"/>
</dbReference>
<evidence type="ECO:0000256" key="1">
    <source>
        <dbReference type="ARBA" id="ARBA00004651"/>
    </source>
</evidence>
<dbReference type="SUPFAM" id="SSF161098">
    <property type="entry name" value="MetI-like"/>
    <property type="match status" value="1"/>
</dbReference>
<gene>
    <name evidence="9" type="primary">ycjO_2</name>
    <name evidence="9" type="ORF">BN996_02899</name>
</gene>
<feature type="transmembrane region" description="Helical" evidence="7">
    <location>
        <begin position="227"/>
        <end position="250"/>
    </location>
</feature>
<keyword evidence="6 7" id="KW-0472">Membrane</keyword>
<dbReference type="Proteomes" id="UP000198902">
    <property type="component" value="Unassembled WGS sequence"/>
</dbReference>
<keyword evidence="3" id="KW-1003">Cell membrane</keyword>
<evidence type="ECO:0000256" key="6">
    <source>
        <dbReference type="ARBA" id="ARBA00023136"/>
    </source>
</evidence>
<accession>A0A0D6JU15</accession>
<sequence length="308" mass="34456">MSYSKQARGSFESVSERIPEGVKVYLPVLPVTALVGLFILYPIAQAIYSSFFNKDLLAPSEAEFVGLANYAEIWSNPTIHQVLWNTLIWVVVGSSAAIVLGFLMGWLLHEKLPYTSVASAIVLIPWVLPRVVGASIWQFMFGGSQGIINELLVQLGVIDEYIVMLGSTELSLWPPIIGMIWRLAPLFALLTLTSLQGIDEHLYEAARMDGATPWEQFRFITIPMMRYNLAIGFLLMLIYNIRNFSMIWVMTKGGPGVSSSTLPVMIYRTAFVDFDVGLASALSLILFVVLLVFSYYYIQVYDQVRGDV</sequence>
<evidence type="ECO:0000256" key="2">
    <source>
        <dbReference type="ARBA" id="ARBA00022448"/>
    </source>
</evidence>
<dbReference type="PANTHER" id="PTHR43005:SF1">
    <property type="entry name" value="SPERMIDINE_PUTRESCINE TRANSPORT SYSTEM PERMEASE PROTEIN"/>
    <property type="match status" value="1"/>
</dbReference>
<feature type="domain" description="ABC transmembrane type-1" evidence="8">
    <location>
        <begin position="83"/>
        <end position="297"/>
    </location>
</feature>
<dbReference type="InterPro" id="IPR000515">
    <property type="entry name" value="MetI-like"/>
</dbReference>
<proteinExistence type="inferred from homology"/>
<name>A0A0D6JU15_9EURY</name>
<organism evidence="9 10">
    <name type="scientific">Haloferax massiliensis</name>
    <dbReference type="NCBI Taxonomy" id="1476858"/>
    <lineage>
        <taxon>Archaea</taxon>
        <taxon>Methanobacteriati</taxon>
        <taxon>Methanobacteriota</taxon>
        <taxon>Stenosarchaea group</taxon>
        <taxon>Halobacteria</taxon>
        <taxon>Halobacteriales</taxon>
        <taxon>Haloferacaceae</taxon>
        <taxon>Haloferax</taxon>
    </lineage>
</organism>
<keyword evidence="10" id="KW-1185">Reference proteome</keyword>
<dbReference type="PROSITE" id="PS50928">
    <property type="entry name" value="ABC_TM1"/>
    <property type="match status" value="1"/>
</dbReference>
<dbReference type="EMBL" id="CSTE01000003">
    <property type="protein sequence ID" value="CQR51939.1"/>
    <property type="molecule type" value="Genomic_DNA"/>
</dbReference>